<accession>A0A6M0K8C3</accession>
<feature type="region of interest" description="Disordered" evidence="1">
    <location>
        <begin position="100"/>
        <end position="144"/>
    </location>
</feature>
<evidence type="ECO:0000256" key="1">
    <source>
        <dbReference type="SAM" id="MobiDB-lite"/>
    </source>
</evidence>
<dbReference type="EMBL" id="JAAIJQ010000192">
    <property type="protein sequence ID" value="NEV65263.1"/>
    <property type="molecule type" value="Genomic_DNA"/>
</dbReference>
<dbReference type="AlphaFoldDB" id="A0A6M0K8C3"/>
<keyword evidence="3" id="KW-1185">Reference proteome</keyword>
<feature type="region of interest" description="Disordered" evidence="1">
    <location>
        <begin position="1"/>
        <end position="32"/>
    </location>
</feature>
<organism evidence="2 3">
    <name type="scientific">Thiorhodococcus minor</name>
    <dbReference type="NCBI Taxonomy" id="57489"/>
    <lineage>
        <taxon>Bacteria</taxon>
        <taxon>Pseudomonadati</taxon>
        <taxon>Pseudomonadota</taxon>
        <taxon>Gammaproteobacteria</taxon>
        <taxon>Chromatiales</taxon>
        <taxon>Chromatiaceae</taxon>
        <taxon>Thiorhodococcus</taxon>
    </lineage>
</organism>
<reference evidence="2 3" key="1">
    <citation type="submission" date="2020-02" db="EMBL/GenBank/DDBJ databases">
        <title>Genome sequences of Thiorhodococcus mannitoliphagus and Thiorhodococcus minor, purple sulfur photosynthetic bacteria in the gammaproteobacterial family, Chromatiaceae.</title>
        <authorList>
            <person name="Aviles F.A."/>
            <person name="Meyer T.E."/>
            <person name="Kyndt J.A."/>
        </authorList>
    </citation>
    <scope>NUCLEOTIDE SEQUENCE [LARGE SCALE GENOMIC DNA]</scope>
    <source>
        <strain evidence="2 3">DSM 11518</strain>
    </source>
</reference>
<sequence>MPRKTLTDEERRARTAERQRRYRERAFKDPDGHQLERLSIAVSAHAKAQLGRLATGYAVTLREALELALDATERHVLAGLSSQDQERYLNRELALSNPLEQALPGNGEEPEPTDLEPSMTLPGNAQEPEPTDPEPPKALLGNGEAPKVEAFLGYPEHVKAKAVEMRFSANYPHKQIADFIQAECGRAPSVSNLPKLLKRWAQPVQEGTPS</sequence>
<proteinExistence type="predicted"/>
<protein>
    <submittedName>
        <fullName evidence="2">Uncharacterized protein</fullName>
    </submittedName>
</protein>
<dbReference type="RefSeq" id="WP_164456586.1">
    <property type="nucleotide sequence ID" value="NZ_JAAIJQ010000192.1"/>
</dbReference>
<name>A0A6M0K8C3_9GAMM</name>
<evidence type="ECO:0000313" key="3">
    <source>
        <dbReference type="Proteomes" id="UP000483379"/>
    </source>
</evidence>
<comment type="caution">
    <text evidence="2">The sequence shown here is derived from an EMBL/GenBank/DDBJ whole genome shotgun (WGS) entry which is preliminary data.</text>
</comment>
<dbReference type="Proteomes" id="UP000483379">
    <property type="component" value="Unassembled WGS sequence"/>
</dbReference>
<gene>
    <name evidence="2" type="ORF">G3446_26120</name>
</gene>
<evidence type="ECO:0000313" key="2">
    <source>
        <dbReference type="EMBL" id="NEV65263.1"/>
    </source>
</evidence>